<name>A0A2W4S1H1_9GAMM</name>
<evidence type="ECO:0000256" key="1">
    <source>
        <dbReference type="ARBA" id="ARBA00008172"/>
    </source>
</evidence>
<gene>
    <name evidence="7" type="ORF">DM484_29170</name>
</gene>
<dbReference type="Pfam" id="PF06769">
    <property type="entry name" value="YoeB_toxin"/>
    <property type="match status" value="1"/>
</dbReference>
<evidence type="ECO:0000256" key="6">
    <source>
        <dbReference type="ARBA" id="ARBA00030388"/>
    </source>
</evidence>
<dbReference type="GO" id="GO:0004519">
    <property type="term" value="F:endonuclease activity"/>
    <property type="evidence" value="ECO:0007669"/>
    <property type="project" value="UniProtKB-KW"/>
</dbReference>
<protein>
    <recommendedName>
        <fullName evidence="6">Putative mRNA interferase YoeB</fullName>
    </recommendedName>
</protein>
<evidence type="ECO:0000256" key="2">
    <source>
        <dbReference type="ARBA" id="ARBA00022649"/>
    </source>
</evidence>
<dbReference type="SUPFAM" id="SSF143011">
    <property type="entry name" value="RelE-like"/>
    <property type="match status" value="1"/>
</dbReference>
<evidence type="ECO:0000256" key="3">
    <source>
        <dbReference type="ARBA" id="ARBA00022722"/>
    </source>
</evidence>
<keyword evidence="4" id="KW-0255">Endonuclease</keyword>
<keyword evidence="2" id="KW-1277">Toxin-antitoxin system</keyword>
<dbReference type="GO" id="GO:0045892">
    <property type="term" value="P:negative regulation of DNA-templated transcription"/>
    <property type="evidence" value="ECO:0007669"/>
    <property type="project" value="TreeGrafter"/>
</dbReference>
<reference evidence="7 8" key="1">
    <citation type="journal article" date="2018" name="Aquat. Microb. Ecol.">
        <title>Gammaproteobacterial methanotrophs dominate.</title>
        <authorList>
            <person name="Rissanen A.J."/>
            <person name="Saarenheimo J."/>
            <person name="Tiirola M."/>
            <person name="Peura S."/>
            <person name="Aalto S.L."/>
            <person name="Karvinen A."/>
            <person name="Nykanen H."/>
        </authorList>
    </citation>
    <scope>NUCLEOTIDE SEQUENCE [LARGE SCALE GENOMIC DNA]</scope>
    <source>
        <strain evidence="7">AMbin10</strain>
    </source>
</reference>
<proteinExistence type="inferred from homology"/>
<evidence type="ECO:0000256" key="5">
    <source>
        <dbReference type="ARBA" id="ARBA00022801"/>
    </source>
</evidence>
<comment type="caution">
    <text evidence="7">The sequence shown here is derived from an EMBL/GenBank/DDBJ whole genome shotgun (WGS) entry which is preliminary data.</text>
</comment>
<evidence type="ECO:0000313" key="7">
    <source>
        <dbReference type="EMBL" id="PZN69790.1"/>
    </source>
</evidence>
<dbReference type="InterPro" id="IPR009614">
    <property type="entry name" value="YoeB_toxin"/>
</dbReference>
<dbReference type="AlphaFoldDB" id="A0A2W4S1H1"/>
<dbReference type="Proteomes" id="UP000249396">
    <property type="component" value="Unassembled WGS sequence"/>
</dbReference>
<dbReference type="InterPro" id="IPR035093">
    <property type="entry name" value="RelE/ParE_toxin_dom_sf"/>
</dbReference>
<comment type="similarity">
    <text evidence="1">Belongs to the YoeB family.</text>
</comment>
<dbReference type="NCBIfam" id="TIGR02116">
    <property type="entry name" value="toxin_Txe_YoeB"/>
    <property type="match status" value="1"/>
</dbReference>
<dbReference type="PANTHER" id="PTHR38039:SF1">
    <property type="entry name" value="TOXIN YOEB"/>
    <property type="match status" value="1"/>
</dbReference>
<dbReference type="GO" id="GO:0016787">
    <property type="term" value="F:hydrolase activity"/>
    <property type="evidence" value="ECO:0007669"/>
    <property type="project" value="UniProtKB-KW"/>
</dbReference>
<dbReference type="GO" id="GO:0006401">
    <property type="term" value="P:RNA catabolic process"/>
    <property type="evidence" value="ECO:0007669"/>
    <property type="project" value="InterPro"/>
</dbReference>
<evidence type="ECO:0000313" key="8">
    <source>
        <dbReference type="Proteomes" id="UP000249396"/>
    </source>
</evidence>
<dbReference type="EMBL" id="QJPH01000570">
    <property type="protein sequence ID" value="PZN69790.1"/>
    <property type="molecule type" value="Genomic_DNA"/>
</dbReference>
<sequence>MRSLEFDPAAFEDLAWWVQQDRKKALRIIKLIQQIQGEPFTGIGKPEPLKHNLSGCWSRRIDEEHRIVYEVTDQKIRILSCRYHY</sequence>
<keyword evidence="3" id="KW-0540">Nuclease</keyword>
<evidence type="ECO:0000256" key="4">
    <source>
        <dbReference type="ARBA" id="ARBA00022759"/>
    </source>
</evidence>
<keyword evidence="5" id="KW-0378">Hydrolase</keyword>
<organism evidence="7 8">
    <name type="scientific">Candidatus Methylumidiphilus alinenensis</name>
    <dbReference type="NCBI Taxonomy" id="2202197"/>
    <lineage>
        <taxon>Bacteria</taxon>
        <taxon>Pseudomonadati</taxon>
        <taxon>Pseudomonadota</taxon>
        <taxon>Gammaproteobacteria</taxon>
        <taxon>Methylococcales</taxon>
        <taxon>Candidatus Methylumidiphilus</taxon>
    </lineage>
</organism>
<dbReference type="PANTHER" id="PTHR38039">
    <property type="entry name" value="TOXIN YOEB"/>
    <property type="match status" value="1"/>
</dbReference>
<accession>A0A2W4S1H1</accession>
<dbReference type="Gene3D" id="3.30.2310.20">
    <property type="entry name" value="RelE-like"/>
    <property type="match status" value="1"/>
</dbReference>